<keyword evidence="5" id="KW-0131">Cell cycle</keyword>
<dbReference type="STRING" id="3750.A0A498J777"/>
<evidence type="ECO:0000256" key="6">
    <source>
        <dbReference type="ARBA" id="ARBA00032263"/>
    </source>
</evidence>
<feature type="domain" description="Cyclin-like" evidence="8">
    <location>
        <begin position="132"/>
        <end position="216"/>
    </location>
</feature>
<dbReference type="InterPro" id="IPR013763">
    <property type="entry name" value="Cyclin-like_dom"/>
</dbReference>
<dbReference type="InterPro" id="IPR039361">
    <property type="entry name" value="Cyclin"/>
</dbReference>
<dbReference type="AlphaFoldDB" id="A0A498J777"/>
<dbReference type="FunFam" id="1.10.472.10:FF:000013">
    <property type="entry name" value="Cyclin A1"/>
    <property type="match status" value="2"/>
</dbReference>
<dbReference type="PROSITE" id="PS00292">
    <property type="entry name" value="CYCLINS"/>
    <property type="match status" value="1"/>
</dbReference>
<evidence type="ECO:0000313" key="11">
    <source>
        <dbReference type="Proteomes" id="UP000290289"/>
    </source>
</evidence>
<dbReference type="GO" id="GO:0051301">
    <property type="term" value="P:cell division"/>
    <property type="evidence" value="ECO:0007669"/>
    <property type="project" value="UniProtKB-KW"/>
</dbReference>
<evidence type="ECO:0000256" key="1">
    <source>
        <dbReference type="ARBA" id="ARBA00006955"/>
    </source>
</evidence>
<comment type="similarity">
    <text evidence="1">Belongs to the cyclin family. Cyclin AB subfamily.</text>
</comment>
<dbReference type="Gene3D" id="1.10.472.10">
    <property type="entry name" value="Cyclin-like"/>
    <property type="match status" value="4"/>
</dbReference>
<evidence type="ECO:0000259" key="8">
    <source>
        <dbReference type="SMART" id="SM00385"/>
    </source>
</evidence>
<comment type="caution">
    <text evidence="10">The sequence shown here is derived from an EMBL/GenBank/DDBJ whole genome shotgun (WGS) entry which is preliminary data.</text>
</comment>
<dbReference type="InterPro" id="IPR006671">
    <property type="entry name" value="Cyclin_N"/>
</dbReference>
<name>A0A498J777_MALDO</name>
<evidence type="ECO:0000256" key="7">
    <source>
        <dbReference type="RuleBase" id="RU000383"/>
    </source>
</evidence>
<dbReference type="SUPFAM" id="SSF47954">
    <property type="entry name" value="Cyclin-like"/>
    <property type="match status" value="4"/>
</dbReference>
<dbReference type="Proteomes" id="UP000290289">
    <property type="component" value="Chromosome 8"/>
</dbReference>
<keyword evidence="4 7" id="KW-0195">Cyclin</keyword>
<dbReference type="EMBL" id="RDQH01000334">
    <property type="protein sequence ID" value="RXH91629.1"/>
    <property type="molecule type" value="Genomic_DNA"/>
</dbReference>
<evidence type="ECO:0000256" key="2">
    <source>
        <dbReference type="ARBA" id="ARBA00011177"/>
    </source>
</evidence>
<feature type="domain" description="Cyclin C-terminal" evidence="9">
    <location>
        <begin position="225"/>
        <end position="348"/>
    </location>
</feature>
<evidence type="ECO:0000256" key="3">
    <source>
        <dbReference type="ARBA" id="ARBA00022618"/>
    </source>
</evidence>
<dbReference type="InterPro" id="IPR036915">
    <property type="entry name" value="Cyclin-like_sf"/>
</dbReference>
<dbReference type="SMART" id="SM00385">
    <property type="entry name" value="CYCLIN"/>
    <property type="match status" value="4"/>
</dbReference>
<dbReference type="InterPro" id="IPR048258">
    <property type="entry name" value="Cyclins_cyclin-box"/>
</dbReference>
<feature type="domain" description="Cyclin-like" evidence="8">
    <location>
        <begin position="509"/>
        <end position="593"/>
    </location>
</feature>
<dbReference type="SMART" id="SM01332">
    <property type="entry name" value="Cyclin_C"/>
    <property type="match status" value="2"/>
</dbReference>
<feature type="domain" description="Cyclin-like" evidence="8">
    <location>
        <begin position="606"/>
        <end position="694"/>
    </location>
</feature>
<dbReference type="PANTHER" id="PTHR10177">
    <property type="entry name" value="CYCLINS"/>
    <property type="match status" value="1"/>
</dbReference>
<gene>
    <name evidence="10" type="ORF">DVH24_020652</name>
</gene>
<dbReference type="FunFam" id="1.10.472.10:FF:000167">
    <property type="entry name" value="Mitotic cyclin 6"/>
    <property type="match status" value="2"/>
</dbReference>
<keyword evidence="3" id="KW-0132">Cell division</keyword>
<comment type="subunit">
    <text evidence="2">Interacts with the CDC2 protein kinase to form a serine/threonine kinase holoenzyme complex also known as maturation promoting factor (MPF). The cyclin subunit imparts substrate specificity to the complex.</text>
</comment>
<evidence type="ECO:0000313" key="10">
    <source>
        <dbReference type="EMBL" id="RXH91629.1"/>
    </source>
</evidence>
<protein>
    <recommendedName>
        <fullName evidence="6">B-like cyclin</fullName>
    </recommendedName>
</protein>
<dbReference type="InterPro" id="IPR004367">
    <property type="entry name" value="Cyclin_C-dom"/>
</dbReference>
<dbReference type="Pfam" id="PF00134">
    <property type="entry name" value="Cyclin_N"/>
    <property type="match status" value="2"/>
</dbReference>
<evidence type="ECO:0000259" key="9">
    <source>
        <dbReference type="SMART" id="SM01332"/>
    </source>
</evidence>
<feature type="domain" description="Cyclin C-terminal" evidence="9">
    <location>
        <begin position="602"/>
        <end position="724"/>
    </location>
</feature>
<proteinExistence type="inferred from homology"/>
<accession>A0A498J777</accession>
<evidence type="ECO:0000256" key="5">
    <source>
        <dbReference type="ARBA" id="ARBA00023306"/>
    </source>
</evidence>
<dbReference type="CDD" id="cd20506">
    <property type="entry name" value="CYCLIN_AtCycA-like_rpt2"/>
    <property type="match status" value="1"/>
</dbReference>
<dbReference type="Pfam" id="PF02984">
    <property type="entry name" value="Cyclin_C"/>
    <property type="match status" value="2"/>
</dbReference>
<sequence length="750" mass="85901">MVSTTVAEQVNCSRITTRAAAKRRAMAPLTEDNHLTNKKRPVLGDVTNVVSVGVSGNSKRVELQKPSCLTEKEKRAEAARELEDPQLCGPYASDIYAYLRRMEAEPRRRPMPDYMEKVQKDANANMRAVLVDWLVEVSEEYKLLPETLYLSISHIDRFLSMNVVHKQKLQLLGVSSIFIASKYEEIDPPNVDELCDITENTYKKEEVIKMEADILKSLKFEMGNPTTRTFLRKFTDVAQDSYKTPIVQLEFLVAYLAELSLLDYKLVKFLPSLVAASAVFLARFMTQTKTHPWCPELQQYTGYKAADLKECVVAIHDMCLGRRARNLNVIQEKYKQPKFKQVAHIPCPQEIPAAMADKENCVRVTRSMKRRAEDVTPEQRATKKRVVLGELTNAVVPVNKSFGAEKQIKKRGAKGKAKKSVPAKAAKDIDASSDDPQLCVPYARDIYEYLQKLEIKLFSGTSAVSVSWVWFEVEFTGKWEADENRRPSPDYMTKIQKDVTANMRGILVDWLVEVAEEYKLLSDTLFLTVMYIDKFLSLNVLNRKRLQLLGVSSMLIASKYEEISPPHVEQFCYITDNTYDRGEVLKMEADILKSLNFNLGSPTIKTLLRRFTRFAQESYKDPNLQLEFLGYYLAELSLLDYECVQFLPSLVAASVTFLARFMIRPKDHPWTLSLQRYSGYKPADLKQCVLIIYDLHRSKRGASLQSIRRKYKQHKKYQRTISKIRRHDCSSTTRLGFSCKMNLGGSIVCI</sequence>
<reference evidence="10 11" key="1">
    <citation type="submission" date="2018-10" db="EMBL/GenBank/DDBJ databases">
        <title>A high-quality apple genome assembly.</title>
        <authorList>
            <person name="Hu J."/>
        </authorList>
    </citation>
    <scope>NUCLEOTIDE SEQUENCE [LARGE SCALE GENOMIC DNA]</scope>
    <source>
        <strain evidence="11">cv. HFTH1</strain>
        <tissue evidence="10">Young leaf</tissue>
    </source>
</reference>
<evidence type="ECO:0000256" key="4">
    <source>
        <dbReference type="ARBA" id="ARBA00023127"/>
    </source>
</evidence>
<organism evidence="10 11">
    <name type="scientific">Malus domestica</name>
    <name type="common">Apple</name>
    <name type="synonym">Pyrus malus</name>
    <dbReference type="NCBI Taxonomy" id="3750"/>
    <lineage>
        <taxon>Eukaryota</taxon>
        <taxon>Viridiplantae</taxon>
        <taxon>Streptophyta</taxon>
        <taxon>Embryophyta</taxon>
        <taxon>Tracheophyta</taxon>
        <taxon>Spermatophyta</taxon>
        <taxon>Magnoliopsida</taxon>
        <taxon>eudicotyledons</taxon>
        <taxon>Gunneridae</taxon>
        <taxon>Pentapetalae</taxon>
        <taxon>rosids</taxon>
        <taxon>fabids</taxon>
        <taxon>Rosales</taxon>
        <taxon>Rosaceae</taxon>
        <taxon>Amygdaloideae</taxon>
        <taxon>Maleae</taxon>
        <taxon>Malus</taxon>
    </lineage>
</organism>
<feature type="domain" description="Cyclin-like" evidence="8">
    <location>
        <begin position="229"/>
        <end position="317"/>
    </location>
</feature>
<keyword evidence="11" id="KW-1185">Reference proteome</keyword>